<dbReference type="Gene3D" id="1.20.1270.10">
    <property type="match status" value="1"/>
</dbReference>
<evidence type="ECO:0000256" key="8">
    <source>
        <dbReference type="SAM" id="MobiDB-lite"/>
    </source>
</evidence>
<keyword evidence="3" id="KW-0547">Nucleotide-binding</keyword>
<keyword evidence="10" id="KW-1185">Reference proteome</keyword>
<evidence type="ECO:0000256" key="4">
    <source>
        <dbReference type="ARBA" id="ARBA00022824"/>
    </source>
</evidence>
<reference evidence="9 10" key="1">
    <citation type="journal article" date="2024" name="Nat. Commun.">
        <title>Phylogenomics reveals the evolutionary origins of lichenization in chlorophyte algae.</title>
        <authorList>
            <person name="Puginier C."/>
            <person name="Libourel C."/>
            <person name="Otte J."/>
            <person name="Skaloud P."/>
            <person name="Haon M."/>
            <person name="Grisel S."/>
            <person name="Petersen M."/>
            <person name="Berrin J.G."/>
            <person name="Delaux P.M."/>
            <person name="Dal Grande F."/>
            <person name="Keller J."/>
        </authorList>
    </citation>
    <scope>NUCLEOTIDE SEQUENCE [LARGE SCALE GENOMIC DNA]</scope>
    <source>
        <strain evidence="9 10">SAG 2523</strain>
    </source>
</reference>
<sequence>MAVDYGSEALKVSVVKAGRPPINIVINELSKRRTSAEVAFVNGDRLLGEEAAALKARYPDRVYGQARSLLGAIIPNDPQQLPTQLQALTYTVAPDKARGAAQITTHTGEDVLAEELVGSLLHYAKGITEKVSGGAAIVDCVIVVPSFFGQAQRQAMVDAAHLAGMGVLALVNSHAAAALQWGLDRDFENRTETVVLVDVGAGSTEAALVRYSSYAVKVGKETKSQNQLEVLDVAWDETAGVDAFDDLLIDHFASKFEAGQGAAGDISGSPRALAKLRKEVKRLKAVLSANSDARISVEELHGGKDFRSSISRADFEALAGPFFEKVAAPLSQLLQRNQLGPDQLGAVELLGGGSRIPGVKAALSSSISGRQLDTHMDADEAVALGAAMFAANLSTTFRLGKKFGMADGASYPIIFQLDSATPITDVPEDDEGSSASTSLDPKLLVPFMKRTPVRRVVHLPALTGNKVTFTLSHGLGPNGSIALAPGMAGPELGSWTISGLQDVVDRYNDTGRSSVHFRVDASGLISVEKAESVIERTEQVEVEEPILEASEAAAGNDTASDDPTDGLDSPENVTETAAAAAPPKTRKVLKPSKKTFRVPLTISGGFHTRSMSVEERKASKAKMAKFLQRDTDKRETAQAKNEFESYIISMQGQLGDESLDAVTNRKQRDSFAKQLQGAEDWLFMDGADEPASVFRDRFAKLKEVGEPMRFRASELKDRPAAVKAAEAFAELAGKSASSWKDAKPWLNATELQSFADQLETFKGWLAAKLKQQGKLSADKTAAVTSLEIKTQVEALRKPFTKLKNKKKPPPPPPPVANTTAANTTTKAGDHNATATEQPDTGEEHTKQDHDEL</sequence>
<gene>
    <name evidence="9" type="ORF">WJX84_001275</name>
</gene>
<protein>
    <recommendedName>
        <fullName evidence="11">Heat shock protein 70</fullName>
    </recommendedName>
</protein>
<comment type="caution">
    <text evidence="9">The sequence shown here is derived from an EMBL/GenBank/DDBJ whole genome shotgun (WGS) entry which is preliminary data.</text>
</comment>
<organism evidence="9 10">
    <name type="scientific">Apatococcus fuscideae</name>
    <dbReference type="NCBI Taxonomy" id="2026836"/>
    <lineage>
        <taxon>Eukaryota</taxon>
        <taxon>Viridiplantae</taxon>
        <taxon>Chlorophyta</taxon>
        <taxon>core chlorophytes</taxon>
        <taxon>Trebouxiophyceae</taxon>
        <taxon>Chlorellales</taxon>
        <taxon>Chlorellaceae</taxon>
        <taxon>Apatococcus</taxon>
    </lineage>
</organism>
<comment type="subcellular location">
    <subcellularLocation>
        <location evidence="1">Endoplasmic reticulum lumen</location>
    </subcellularLocation>
</comment>
<dbReference type="InterPro" id="IPR043129">
    <property type="entry name" value="ATPase_NBD"/>
</dbReference>
<dbReference type="GO" id="GO:0034663">
    <property type="term" value="C:endoplasmic reticulum chaperone complex"/>
    <property type="evidence" value="ECO:0007669"/>
    <property type="project" value="TreeGrafter"/>
</dbReference>
<dbReference type="GO" id="GO:0140662">
    <property type="term" value="F:ATP-dependent protein folding chaperone"/>
    <property type="evidence" value="ECO:0007669"/>
    <property type="project" value="InterPro"/>
</dbReference>
<dbReference type="EMBL" id="JALJOV010000069">
    <property type="protein sequence ID" value="KAK9867703.1"/>
    <property type="molecule type" value="Genomic_DNA"/>
</dbReference>
<dbReference type="InterPro" id="IPR018181">
    <property type="entry name" value="Heat_shock_70_CS"/>
</dbReference>
<dbReference type="Proteomes" id="UP001485043">
    <property type="component" value="Unassembled WGS sequence"/>
</dbReference>
<keyword evidence="6" id="KW-0143">Chaperone</keyword>
<keyword evidence="2" id="KW-0732">Signal</keyword>
<feature type="compositionally biased region" description="Basic and acidic residues" evidence="8">
    <location>
        <begin position="841"/>
        <end position="852"/>
    </location>
</feature>
<dbReference type="SUPFAM" id="SSF100934">
    <property type="entry name" value="Heat shock protein 70kD (HSP70), C-terminal subdomain"/>
    <property type="match status" value="1"/>
</dbReference>
<dbReference type="SUPFAM" id="SSF53067">
    <property type="entry name" value="Actin-like ATPase domain"/>
    <property type="match status" value="2"/>
</dbReference>
<dbReference type="PRINTS" id="PR00301">
    <property type="entry name" value="HEATSHOCK70"/>
</dbReference>
<dbReference type="InterPro" id="IPR029048">
    <property type="entry name" value="HSP70_C_sf"/>
</dbReference>
<feature type="compositionally biased region" description="Basic residues" evidence="8">
    <location>
        <begin position="798"/>
        <end position="808"/>
    </location>
</feature>
<evidence type="ECO:0000256" key="5">
    <source>
        <dbReference type="ARBA" id="ARBA00022840"/>
    </source>
</evidence>
<dbReference type="PANTHER" id="PTHR45639:SF3">
    <property type="entry name" value="HYPOXIA UP-REGULATED PROTEIN 1"/>
    <property type="match status" value="1"/>
</dbReference>
<dbReference type="Gene3D" id="2.60.34.10">
    <property type="entry name" value="Substrate Binding Domain Of DNAk, Chain A, domain 1"/>
    <property type="match status" value="1"/>
</dbReference>
<dbReference type="Gene3D" id="3.30.30.30">
    <property type="match status" value="1"/>
</dbReference>
<dbReference type="FunFam" id="1.20.1270.10:FF:000002">
    <property type="entry name" value="Heat shock 70 kDa protein 4"/>
    <property type="match status" value="1"/>
</dbReference>
<evidence type="ECO:0000256" key="7">
    <source>
        <dbReference type="ARBA" id="ARBA00061090"/>
    </source>
</evidence>
<name>A0AAW1TFT8_9CHLO</name>
<dbReference type="PANTHER" id="PTHR45639">
    <property type="entry name" value="HSC70CB, ISOFORM G-RELATED"/>
    <property type="match status" value="1"/>
</dbReference>
<dbReference type="FunFam" id="3.90.640.10:FF:000004">
    <property type="entry name" value="Heat shock 70 kDa protein 4"/>
    <property type="match status" value="1"/>
</dbReference>
<keyword evidence="5" id="KW-0067">ATP-binding</keyword>
<evidence type="ECO:0000256" key="1">
    <source>
        <dbReference type="ARBA" id="ARBA00004319"/>
    </source>
</evidence>
<dbReference type="InterPro" id="IPR013126">
    <property type="entry name" value="Hsp_70_fam"/>
</dbReference>
<feature type="region of interest" description="Disordered" evidence="8">
    <location>
        <begin position="541"/>
        <end position="585"/>
    </location>
</feature>
<dbReference type="CDD" id="cd10230">
    <property type="entry name" value="ASKHA_NBD_HSP70_HYOU1"/>
    <property type="match status" value="1"/>
</dbReference>
<dbReference type="GO" id="GO:0005524">
    <property type="term" value="F:ATP binding"/>
    <property type="evidence" value="ECO:0007669"/>
    <property type="project" value="UniProtKB-KW"/>
</dbReference>
<dbReference type="Gene3D" id="3.90.640.10">
    <property type="entry name" value="Actin, Chain A, domain 4"/>
    <property type="match status" value="1"/>
</dbReference>
<keyword evidence="4" id="KW-0256">Endoplasmic reticulum</keyword>
<dbReference type="Pfam" id="PF00012">
    <property type="entry name" value="HSP70"/>
    <property type="match status" value="2"/>
</dbReference>
<evidence type="ECO:0000313" key="9">
    <source>
        <dbReference type="EMBL" id="KAK9867703.1"/>
    </source>
</evidence>
<dbReference type="AlphaFoldDB" id="A0AAW1TFT8"/>
<evidence type="ECO:0000256" key="3">
    <source>
        <dbReference type="ARBA" id="ARBA00022741"/>
    </source>
</evidence>
<dbReference type="PROSITE" id="PS01036">
    <property type="entry name" value="HSP70_3"/>
    <property type="match status" value="1"/>
</dbReference>
<proteinExistence type="inferred from homology"/>
<dbReference type="GO" id="GO:0030968">
    <property type="term" value="P:endoplasmic reticulum unfolded protein response"/>
    <property type="evidence" value="ECO:0007669"/>
    <property type="project" value="TreeGrafter"/>
</dbReference>
<accession>A0AAW1TFT8</accession>
<evidence type="ECO:0008006" key="11">
    <source>
        <dbReference type="Google" id="ProtNLM"/>
    </source>
</evidence>
<comment type="similarity">
    <text evidence="7">Belongs to the heat shock protein 70 (TC 1.A.33) family. HSP110/SSE subfamily.</text>
</comment>
<evidence type="ECO:0000256" key="2">
    <source>
        <dbReference type="ARBA" id="ARBA00022729"/>
    </source>
</evidence>
<evidence type="ECO:0000313" key="10">
    <source>
        <dbReference type="Proteomes" id="UP001485043"/>
    </source>
</evidence>
<dbReference type="Gene3D" id="3.30.420.40">
    <property type="match status" value="2"/>
</dbReference>
<evidence type="ECO:0000256" key="6">
    <source>
        <dbReference type="ARBA" id="ARBA00023186"/>
    </source>
</evidence>
<feature type="region of interest" description="Disordered" evidence="8">
    <location>
        <begin position="797"/>
        <end position="852"/>
    </location>
</feature>
<dbReference type="InterPro" id="IPR029047">
    <property type="entry name" value="HSP70_peptide-bd_sf"/>
</dbReference>
<feature type="compositionally biased region" description="Low complexity" evidence="8">
    <location>
        <begin position="816"/>
        <end position="826"/>
    </location>
</feature>
<dbReference type="GO" id="GO:0005788">
    <property type="term" value="C:endoplasmic reticulum lumen"/>
    <property type="evidence" value="ECO:0007669"/>
    <property type="project" value="UniProtKB-SubCell"/>
</dbReference>